<dbReference type="Gene3D" id="3.90.1530.30">
    <property type="match status" value="1"/>
</dbReference>
<dbReference type="SUPFAM" id="SSF110849">
    <property type="entry name" value="ParB/Sulfiredoxin"/>
    <property type="match status" value="1"/>
</dbReference>
<evidence type="ECO:0000259" key="3">
    <source>
        <dbReference type="SMART" id="SM00470"/>
    </source>
</evidence>
<dbReference type="InterPro" id="IPR037972">
    <property type="entry name" value="RepB_N"/>
</dbReference>
<accession>A0ABU1ME78</accession>
<feature type="region of interest" description="Disordered" evidence="2">
    <location>
        <begin position="1"/>
        <end position="29"/>
    </location>
</feature>
<protein>
    <submittedName>
        <fullName evidence="4">ParB family chromosome partitioning protein</fullName>
    </submittedName>
</protein>
<dbReference type="RefSeq" id="WP_310015796.1">
    <property type="nucleotide sequence ID" value="NZ_JAVDQT010000010.1"/>
</dbReference>
<dbReference type="InterPro" id="IPR050336">
    <property type="entry name" value="Chromosome_partition/occlusion"/>
</dbReference>
<evidence type="ECO:0000313" key="5">
    <source>
        <dbReference type="Proteomes" id="UP001184614"/>
    </source>
</evidence>
<dbReference type="NCBIfam" id="TIGR00180">
    <property type="entry name" value="parB_part"/>
    <property type="match status" value="1"/>
</dbReference>
<dbReference type="InterPro" id="IPR004437">
    <property type="entry name" value="ParB/RepB/Spo0J"/>
</dbReference>
<dbReference type="Gene3D" id="1.10.10.2830">
    <property type="match status" value="1"/>
</dbReference>
<organism evidence="4 5">
    <name type="scientific">Brucella pseudogrignonensis</name>
    <dbReference type="NCBI Taxonomy" id="419475"/>
    <lineage>
        <taxon>Bacteria</taxon>
        <taxon>Pseudomonadati</taxon>
        <taxon>Pseudomonadota</taxon>
        <taxon>Alphaproteobacteria</taxon>
        <taxon>Hyphomicrobiales</taxon>
        <taxon>Brucellaceae</taxon>
        <taxon>Brucella/Ochrobactrum group</taxon>
        <taxon>Brucella</taxon>
    </lineage>
</organism>
<evidence type="ECO:0000313" key="4">
    <source>
        <dbReference type="EMBL" id="MDR6434363.1"/>
    </source>
</evidence>
<feature type="domain" description="ParB-like N-terminal" evidence="3">
    <location>
        <begin position="59"/>
        <end position="150"/>
    </location>
</feature>
<name>A0ABU1ME78_9HYPH</name>
<dbReference type="Pfam" id="PF02195">
    <property type="entry name" value="ParB_N"/>
    <property type="match status" value="1"/>
</dbReference>
<dbReference type="CDD" id="cd16405">
    <property type="entry name" value="RepB_like_N"/>
    <property type="match status" value="1"/>
</dbReference>
<dbReference type="InterPro" id="IPR011111">
    <property type="entry name" value="Plasmid_RepB"/>
</dbReference>
<dbReference type="Proteomes" id="UP001184614">
    <property type="component" value="Unassembled WGS sequence"/>
</dbReference>
<dbReference type="SUPFAM" id="SSF109709">
    <property type="entry name" value="KorB DNA-binding domain-like"/>
    <property type="match status" value="1"/>
</dbReference>
<comment type="similarity">
    <text evidence="1">Belongs to the ParB family.</text>
</comment>
<dbReference type="InterPro" id="IPR036086">
    <property type="entry name" value="ParB/Sulfiredoxin_sf"/>
</dbReference>
<dbReference type="InterPro" id="IPR003115">
    <property type="entry name" value="ParB_N"/>
</dbReference>
<dbReference type="SMART" id="SM00470">
    <property type="entry name" value="ParB"/>
    <property type="match status" value="1"/>
</dbReference>
<dbReference type="PANTHER" id="PTHR33375">
    <property type="entry name" value="CHROMOSOME-PARTITIONING PROTEIN PARB-RELATED"/>
    <property type="match status" value="1"/>
</dbReference>
<evidence type="ECO:0000256" key="1">
    <source>
        <dbReference type="ARBA" id="ARBA00006295"/>
    </source>
</evidence>
<gene>
    <name evidence="4" type="ORF">J2782_004114</name>
</gene>
<sequence>MARKDIFLDLTSPAPERDKESGSSNYAMRGATKSMLSSIGELSAQAARADRLLEGASVVELDPNLVDTSFVSDRMSGSDEAYTELLEAIRERGQDTPILVRPHPEDENRYMVVFGHRRLRVAKELGKPVKAVIKKLDDAVHVIAQGQENSARDNLSFIEKAVFAQKLIDLGYEREVVQAALSTDNPMLTRMLSVTKRVPASIIEAIGSAKNVGRDRWIDFGAQYEKAGEGCLGDLITLPEFTAIEQSDDKFSKAYALLKAANKPAPKKKRLETAAKSWRSKDSSVAFSMNRKPKKTSIELTDANAGEFGDFISTRLDSLFDEFEQMKKTRTGD</sequence>
<dbReference type="NCBIfam" id="TIGR03454">
    <property type="entry name" value="partition_RepB"/>
    <property type="match status" value="1"/>
</dbReference>
<evidence type="ECO:0000256" key="2">
    <source>
        <dbReference type="SAM" id="MobiDB-lite"/>
    </source>
</evidence>
<dbReference type="PANTHER" id="PTHR33375:SF1">
    <property type="entry name" value="CHROMOSOME-PARTITIONING PROTEIN PARB-RELATED"/>
    <property type="match status" value="1"/>
</dbReference>
<comment type="caution">
    <text evidence="4">The sequence shown here is derived from an EMBL/GenBank/DDBJ whole genome shotgun (WGS) entry which is preliminary data.</text>
</comment>
<dbReference type="Pfam" id="PF07506">
    <property type="entry name" value="RepB"/>
    <property type="match status" value="1"/>
</dbReference>
<dbReference type="InterPro" id="IPR017819">
    <property type="entry name" value="Plasmid_partition_RepB"/>
</dbReference>
<reference evidence="4 5" key="1">
    <citation type="submission" date="2023-07" db="EMBL/GenBank/DDBJ databases">
        <title>Sorghum-associated microbial communities from plants grown in Nebraska, USA.</title>
        <authorList>
            <person name="Schachtman D."/>
        </authorList>
    </citation>
    <scope>NUCLEOTIDE SEQUENCE [LARGE SCALE GENOMIC DNA]</scope>
    <source>
        <strain evidence="4 5">DS1730</strain>
    </source>
</reference>
<proteinExistence type="inferred from homology"/>
<keyword evidence="5" id="KW-1185">Reference proteome</keyword>
<dbReference type="EMBL" id="JAVDQT010000010">
    <property type="protein sequence ID" value="MDR6434363.1"/>
    <property type="molecule type" value="Genomic_DNA"/>
</dbReference>